<gene>
    <name evidence="1" type="primary">WBGene00276461</name>
</gene>
<protein>
    <submittedName>
        <fullName evidence="1">Uncharacterized protein</fullName>
    </submittedName>
</protein>
<dbReference type="AlphaFoldDB" id="A0A2A6CI88"/>
<sequence length="80" mass="8514">MSTAAKHPTMQPLKVCNPVHCSRENIELVLQETCVEYQSPLSATVSPFELPAGSGPVPGYDRKATVPVQSAAGAPLMTNY</sequence>
<evidence type="ECO:0000313" key="1">
    <source>
        <dbReference type="EnsemblMetazoa" id="PPA38092.1"/>
    </source>
</evidence>
<reference evidence="1" key="2">
    <citation type="submission" date="2022-06" db="UniProtKB">
        <authorList>
            <consortium name="EnsemblMetazoa"/>
        </authorList>
    </citation>
    <scope>IDENTIFICATION</scope>
    <source>
        <strain evidence="1">PS312</strain>
    </source>
</reference>
<proteinExistence type="predicted"/>
<evidence type="ECO:0000313" key="2">
    <source>
        <dbReference type="Proteomes" id="UP000005239"/>
    </source>
</evidence>
<accession>A0A8R1YTJ6</accession>
<organism evidence="1 2">
    <name type="scientific">Pristionchus pacificus</name>
    <name type="common">Parasitic nematode worm</name>
    <dbReference type="NCBI Taxonomy" id="54126"/>
    <lineage>
        <taxon>Eukaryota</taxon>
        <taxon>Metazoa</taxon>
        <taxon>Ecdysozoa</taxon>
        <taxon>Nematoda</taxon>
        <taxon>Chromadorea</taxon>
        <taxon>Rhabditida</taxon>
        <taxon>Rhabditina</taxon>
        <taxon>Diplogasteromorpha</taxon>
        <taxon>Diplogasteroidea</taxon>
        <taxon>Neodiplogasteridae</taxon>
        <taxon>Pristionchus</taxon>
    </lineage>
</organism>
<name>A0A2A6CI88_PRIPA</name>
<dbReference type="EnsemblMetazoa" id="PPA38092.1">
    <property type="protein sequence ID" value="PPA38092.1"/>
    <property type="gene ID" value="WBGene00276461"/>
</dbReference>
<accession>A0A2A6CI88</accession>
<dbReference type="Proteomes" id="UP000005239">
    <property type="component" value="Unassembled WGS sequence"/>
</dbReference>
<reference evidence="2" key="1">
    <citation type="journal article" date="2008" name="Nat. Genet.">
        <title>The Pristionchus pacificus genome provides a unique perspective on nematode lifestyle and parasitism.</title>
        <authorList>
            <person name="Dieterich C."/>
            <person name="Clifton S.W."/>
            <person name="Schuster L.N."/>
            <person name="Chinwalla A."/>
            <person name="Delehaunty K."/>
            <person name="Dinkelacker I."/>
            <person name="Fulton L."/>
            <person name="Fulton R."/>
            <person name="Godfrey J."/>
            <person name="Minx P."/>
            <person name="Mitreva M."/>
            <person name="Roeseler W."/>
            <person name="Tian H."/>
            <person name="Witte H."/>
            <person name="Yang S.P."/>
            <person name="Wilson R.K."/>
            <person name="Sommer R.J."/>
        </authorList>
    </citation>
    <scope>NUCLEOTIDE SEQUENCE [LARGE SCALE GENOMIC DNA]</scope>
    <source>
        <strain evidence="2">PS312</strain>
    </source>
</reference>
<keyword evidence="2" id="KW-1185">Reference proteome</keyword>